<name>A0ABZ3CAT9_9ACTN</name>
<sequence length="283" mass="29737">MASRRDKQAAVSARQRIAEQQRAEQVRRKRTRMIMVGVAVVVALAMIIGAMLLANAARQREAAGEGSDAYVSGLSQVSAPQLDAVGVGAARDAATPVEGGEPVMVDGKPRVLYVGTEYCPYCGMERWALTIALSRFGTFDGLEASRTPANESSIPTVSYEHATFASDLIVFDGFETADAEGRPLQTLSADDDATLRQFNPGGSVPWTYWGTSHQLGASYDGGFLADANPDEVLARLGDANSSEAQGILGAANVHTARICALTGNQPGEVCDAPGVRAAAEFVG</sequence>
<dbReference type="Proteomes" id="UP001434337">
    <property type="component" value="Chromosome"/>
</dbReference>
<accession>A0ABZ3CAT9</accession>
<dbReference type="Pfam" id="PF06053">
    <property type="entry name" value="DUF929"/>
    <property type="match status" value="1"/>
</dbReference>
<proteinExistence type="predicted"/>
<feature type="transmembrane region" description="Helical" evidence="2">
    <location>
        <begin position="34"/>
        <end position="54"/>
    </location>
</feature>
<evidence type="ECO:0000256" key="2">
    <source>
        <dbReference type="SAM" id="Phobius"/>
    </source>
</evidence>
<protein>
    <submittedName>
        <fullName evidence="3">DUF929 family protein</fullName>
    </submittedName>
</protein>
<evidence type="ECO:0000313" key="4">
    <source>
        <dbReference type="Proteomes" id="UP001434337"/>
    </source>
</evidence>
<evidence type="ECO:0000256" key="1">
    <source>
        <dbReference type="SAM" id="MobiDB-lite"/>
    </source>
</evidence>
<evidence type="ECO:0000313" key="3">
    <source>
        <dbReference type="EMBL" id="WZW99907.1"/>
    </source>
</evidence>
<gene>
    <name evidence="3" type="ORF">PCC79_06895</name>
</gene>
<keyword evidence="2" id="KW-0472">Membrane</keyword>
<keyword evidence="2" id="KW-0812">Transmembrane</keyword>
<dbReference type="RefSeq" id="WP_342373385.1">
    <property type="nucleotide sequence ID" value="NZ_CP115965.1"/>
</dbReference>
<keyword evidence="2" id="KW-1133">Transmembrane helix</keyword>
<organism evidence="3 4">
    <name type="scientific">Propioniciclava soli</name>
    <dbReference type="NCBI Taxonomy" id="2775081"/>
    <lineage>
        <taxon>Bacteria</taxon>
        <taxon>Bacillati</taxon>
        <taxon>Actinomycetota</taxon>
        <taxon>Actinomycetes</taxon>
        <taxon>Propionibacteriales</taxon>
        <taxon>Propionibacteriaceae</taxon>
        <taxon>Propioniciclava</taxon>
    </lineage>
</organism>
<reference evidence="3 4" key="1">
    <citation type="journal article" date="2023" name="Environ Microbiome">
        <title>A coral-associated actinobacterium mitigates coral bleaching under heat stress.</title>
        <authorList>
            <person name="Li J."/>
            <person name="Zou Y."/>
            <person name="Li Q."/>
            <person name="Zhang J."/>
            <person name="Bourne D.G."/>
            <person name="Lyu Y."/>
            <person name="Liu C."/>
            <person name="Zhang S."/>
        </authorList>
    </citation>
    <scope>NUCLEOTIDE SEQUENCE [LARGE SCALE GENOMIC DNA]</scope>
    <source>
        <strain evidence="3 4">SCSIO 13291</strain>
    </source>
</reference>
<dbReference type="EMBL" id="CP115965">
    <property type="protein sequence ID" value="WZW99907.1"/>
    <property type="molecule type" value="Genomic_DNA"/>
</dbReference>
<feature type="region of interest" description="Disordered" evidence="1">
    <location>
        <begin position="1"/>
        <end position="24"/>
    </location>
</feature>
<dbReference type="InterPro" id="IPR009272">
    <property type="entry name" value="DUF929"/>
</dbReference>
<keyword evidence="4" id="KW-1185">Reference proteome</keyword>